<organism evidence="2">
    <name type="scientific">bioreactor metagenome</name>
    <dbReference type="NCBI Taxonomy" id="1076179"/>
    <lineage>
        <taxon>unclassified sequences</taxon>
        <taxon>metagenomes</taxon>
        <taxon>ecological metagenomes</taxon>
    </lineage>
</organism>
<evidence type="ECO:0000256" key="1">
    <source>
        <dbReference type="SAM" id="Phobius"/>
    </source>
</evidence>
<reference evidence="2" key="1">
    <citation type="submission" date="2019-08" db="EMBL/GenBank/DDBJ databases">
        <authorList>
            <person name="Kucharzyk K."/>
            <person name="Murdoch R.W."/>
            <person name="Higgins S."/>
            <person name="Loffler F."/>
        </authorList>
    </citation>
    <scope>NUCLEOTIDE SEQUENCE</scope>
</reference>
<keyword evidence="1" id="KW-0812">Transmembrane</keyword>
<dbReference type="EMBL" id="VSSQ01004429">
    <property type="protein sequence ID" value="MPM25161.1"/>
    <property type="molecule type" value="Genomic_DNA"/>
</dbReference>
<name>A0A644YB73_9ZZZZ</name>
<feature type="transmembrane region" description="Helical" evidence="1">
    <location>
        <begin position="53"/>
        <end position="73"/>
    </location>
</feature>
<dbReference type="AlphaFoldDB" id="A0A644YB73"/>
<accession>A0A644YB73</accession>
<sequence length="358" mass="40318">MVGSVYAYYLGDLLAGRPESDSAILGFFAYLHFSFSVCSVSHMAKKKVKQGSTLLMTLLGLMFMSLLLSGLQFDRCVRYWLAHNHRDEVFAYYQALSALEVGEKRLQMQWSQRTSPTLSFEDTFSLNGGTCSFQCNTVEHELLLTGVGIQEKVTTYIQNRYKISDPIRNSYVFCVQDTIQGNGRLVFTEHALTYKTMISVCEIPTRITMGTNFRDLWFSKASVSVDTSIANHPVFKGSETGAFAIGPSIYYDNPIELKSYQWDTQVLYVAKDSLTLNLLEAANEVEIPSVCGLGCIEILAREDQTLILHGILLTNHLVIHSGTLCVDPISEKIPFLEEPYFVTFSNGIYLIESRLVYR</sequence>
<keyword evidence="1" id="KW-1133">Transmembrane helix</keyword>
<protein>
    <submittedName>
        <fullName evidence="2">Uncharacterized protein</fullName>
    </submittedName>
</protein>
<gene>
    <name evidence="2" type="ORF">SDC9_71651</name>
</gene>
<keyword evidence="1" id="KW-0472">Membrane</keyword>
<proteinExistence type="predicted"/>
<evidence type="ECO:0000313" key="2">
    <source>
        <dbReference type="EMBL" id="MPM25161.1"/>
    </source>
</evidence>
<feature type="transmembrane region" description="Helical" evidence="1">
    <location>
        <begin position="23"/>
        <end position="41"/>
    </location>
</feature>
<comment type="caution">
    <text evidence="2">The sequence shown here is derived from an EMBL/GenBank/DDBJ whole genome shotgun (WGS) entry which is preliminary data.</text>
</comment>